<evidence type="ECO:0000313" key="2">
    <source>
        <dbReference type="Proteomes" id="UP001056120"/>
    </source>
</evidence>
<dbReference type="EMBL" id="CM042031">
    <property type="protein sequence ID" value="KAI3784697.1"/>
    <property type="molecule type" value="Genomic_DNA"/>
</dbReference>
<name>A0ACB9GMT2_9ASTR</name>
<evidence type="ECO:0000313" key="1">
    <source>
        <dbReference type="EMBL" id="KAI3784697.1"/>
    </source>
</evidence>
<gene>
    <name evidence="1" type="ORF">L1987_43800</name>
</gene>
<keyword evidence="2" id="KW-1185">Reference proteome</keyword>
<accession>A0ACB9GMT2</accession>
<protein>
    <submittedName>
        <fullName evidence="1">Uncharacterized protein</fullName>
    </submittedName>
</protein>
<sequence>MEKSKAILEDNLDSNTKQLVVVEEDDGYDDEEEEYLAICNEYKENEEHEFMISESGNHLILPAVSQVWMNHCTPPKDDDKHNKEHAKTDHEEEHNVNENQTAEELALEALNLQMVIVKDKTNVFEVNEDCEFDNEEKLEYEVKRLKKEVETSKLRVDVLVKEKTYIISERDMAMQHIEELDNMLKQQKLERDLEENIKRLSNEELETKSYEKADENQIENWDFLYKTNRLTVLLSWLGCSD</sequence>
<dbReference type="Proteomes" id="UP001056120">
    <property type="component" value="Linkage Group LG14"/>
</dbReference>
<reference evidence="1 2" key="2">
    <citation type="journal article" date="2022" name="Mol. Ecol. Resour.">
        <title>The genomes of chicory, endive, great burdock and yacon provide insights into Asteraceae paleo-polyploidization history and plant inulin production.</title>
        <authorList>
            <person name="Fan W."/>
            <person name="Wang S."/>
            <person name="Wang H."/>
            <person name="Wang A."/>
            <person name="Jiang F."/>
            <person name="Liu H."/>
            <person name="Zhao H."/>
            <person name="Xu D."/>
            <person name="Zhang Y."/>
        </authorList>
    </citation>
    <scope>NUCLEOTIDE SEQUENCE [LARGE SCALE GENOMIC DNA]</scope>
    <source>
        <strain evidence="2">cv. Yunnan</strain>
        <tissue evidence="1">Leaves</tissue>
    </source>
</reference>
<proteinExistence type="predicted"/>
<reference evidence="2" key="1">
    <citation type="journal article" date="2022" name="Mol. Ecol. Resour.">
        <title>The genomes of chicory, endive, great burdock and yacon provide insights into Asteraceae palaeo-polyploidization history and plant inulin production.</title>
        <authorList>
            <person name="Fan W."/>
            <person name="Wang S."/>
            <person name="Wang H."/>
            <person name="Wang A."/>
            <person name="Jiang F."/>
            <person name="Liu H."/>
            <person name="Zhao H."/>
            <person name="Xu D."/>
            <person name="Zhang Y."/>
        </authorList>
    </citation>
    <scope>NUCLEOTIDE SEQUENCE [LARGE SCALE GENOMIC DNA]</scope>
    <source>
        <strain evidence="2">cv. Yunnan</strain>
    </source>
</reference>
<comment type="caution">
    <text evidence="1">The sequence shown here is derived from an EMBL/GenBank/DDBJ whole genome shotgun (WGS) entry which is preliminary data.</text>
</comment>
<organism evidence="1 2">
    <name type="scientific">Smallanthus sonchifolius</name>
    <dbReference type="NCBI Taxonomy" id="185202"/>
    <lineage>
        <taxon>Eukaryota</taxon>
        <taxon>Viridiplantae</taxon>
        <taxon>Streptophyta</taxon>
        <taxon>Embryophyta</taxon>
        <taxon>Tracheophyta</taxon>
        <taxon>Spermatophyta</taxon>
        <taxon>Magnoliopsida</taxon>
        <taxon>eudicotyledons</taxon>
        <taxon>Gunneridae</taxon>
        <taxon>Pentapetalae</taxon>
        <taxon>asterids</taxon>
        <taxon>campanulids</taxon>
        <taxon>Asterales</taxon>
        <taxon>Asteraceae</taxon>
        <taxon>Asteroideae</taxon>
        <taxon>Heliantheae alliance</taxon>
        <taxon>Millerieae</taxon>
        <taxon>Smallanthus</taxon>
    </lineage>
</organism>